<gene>
    <name evidence="1" type="ORF">UFOPK4080_00166</name>
</gene>
<sequence length="433" mass="45252">MRTERTFFLILATAASLAIGNLLNVTVSTSKFNESYPSVVCPPNLSGLSSAISLSNGKAEIRKTGTKSMKTRSAGISRYAISSQSAVIDSGEVTPVIWQTRKGIWAGAAPCTGPITSQWFVGATADITSKGSLNLVNSGLGKAVITVNVFTENGAITPRDIVVGANSFLNLPLVSLAPGSKKIAIHIKPKSGRVNGFVIDERGRGLKSLGGDLLNSTGDPTKVLQIPAIPQQVNRNVATPHTLRLYVPGAIDARISAEIRSTDGTFSPIGINGKVVPHQKVIEIPMKIKMASGKFALHISSDQPILGSVFTQTVVQGKSDFIWSTSAPDLQKFTLATNGLAPNLVFTGKSIDVTLDLLSSSGKSKRVEIRGEDIAIYAVPASTRSVTFTNISKGTSGAALISSKSGSGYIPLAPGSVLTKSSIPSSNISVLIP</sequence>
<dbReference type="InterPro" id="IPR043777">
    <property type="entry name" value="DUF5719"/>
</dbReference>
<dbReference type="EMBL" id="CAESAG010000012">
    <property type="protein sequence ID" value="CAB4330984.1"/>
    <property type="molecule type" value="Genomic_DNA"/>
</dbReference>
<reference evidence="1" key="1">
    <citation type="submission" date="2020-05" db="EMBL/GenBank/DDBJ databases">
        <authorList>
            <person name="Chiriac C."/>
            <person name="Salcher M."/>
            <person name="Ghai R."/>
            <person name="Kavagutti S V."/>
        </authorList>
    </citation>
    <scope>NUCLEOTIDE SEQUENCE</scope>
</reference>
<dbReference type="Pfam" id="PF18986">
    <property type="entry name" value="DUF5719"/>
    <property type="match status" value="1"/>
</dbReference>
<name>A0A6J5YLT2_9ZZZZ</name>
<evidence type="ECO:0000313" key="1">
    <source>
        <dbReference type="EMBL" id="CAB4330984.1"/>
    </source>
</evidence>
<accession>A0A6J5YLT2</accession>
<dbReference type="AlphaFoldDB" id="A0A6J5YLT2"/>
<proteinExistence type="predicted"/>
<organism evidence="1">
    <name type="scientific">freshwater metagenome</name>
    <dbReference type="NCBI Taxonomy" id="449393"/>
    <lineage>
        <taxon>unclassified sequences</taxon>
        <taxon>metagenomes</taxon>
        <taxon>ecological metagenomes</taxon>
    </lineage>
</organism>
<protein>
    <submittedName>
        <fullName evidence="1">Unannotated protein</fullName>
    </submittedName>
</protein>